<gene>
    <name evidence="1" type="ORF">HK107_06120</name>
</gene>
<reference evidence="1 2" key="1">
    <citation type="submission" date="2020-05" db="EMBL/GenBank/DDBJ databases">
        <title>Parvularcula mediterraneae sp. nov., isolated from polypropylene straw from shallow seawater of the seashore of Laganas in Zakynthos island, Greece.</title>
        <authorList>
            <person name="Szabo I."/>
            <person name="Al-Omari J."/>
            <person name="Rado J."/>
            <person name="Szerdahelyi G.S."/>
        </authorList>
    </citation>
    <scope>NUCLEOTIDE SEQUENCE [LARGE SCALE GENOMIC DNA]</scope>
    <source>
        <strain evidence="1 2">ZS-1/3</strain>
    </source>
</reference>
<protein>
    <submittedName>
        <fullName evidence="1">Uncharacterized protein</fullName>
    </submittedName>
</protein>
<name>A0A7Y3RMB8_9PROT</name>
<evidence type="ECO:0000313" key="1">
    <source>
        <dbReference type="EMBL" id="NNU15897.1"/>
    </source>
</evidence>
<proteinExistence type="predicted"/>
<keyword evidence="2" id="KW-1185">Reference proteome</keyword>
<dbReference type="EMBL" id="JABFCX010000002">
    <property type="protein sequence ID" value="NNU15897.1"/>
    <property type="molecule type" value="Genomic_DNA"/>
</dbReference>
<dbReference type="RefSeq" id="WP_173197712.1">
    <property type="nucleotide sequence ID" value="NZ_JABFCX010000002.1"/>
</dbReference>
<accession>A0A7Y3RMB8</accession>
<comment type="caution">
    <text evidence="1">The sequence shown here is derived from an EMBL/GenBank/DDBJ whole genome shotgun (WGS) entry which is preliminary data.</text>
</comment>
<dbReference type="AlphaFoldDB" id="A0A7Y3RMB8"/>
<evidence type="ECO:0000313" key="2">
    <source>
        <dbReference type="Proteomes" id="UP000536835"/>
    </source>
</evidence>
<organism evidence="1 2">
    <name type="scientific">Parvularcula mediterranea</name>
    <dbReference type="NCBI Taxonomy" id="2732508"/>
    <lineage>
        <taxon>Bacteria</taxon>
        <taxon>Pseudomonadati</taxon>
        <taxon>Pseudomonadota</taxon>
        <taxon>Alphaproteobacteria</taxon>
        <taxon>Parvularculales</taxon>
        <taxon>Parvularculaceae</taxon>
        <taxon>Parvularcula</taxon>
    </lineage>
</organism>
<dbReference type="Proteomes" id="UP000536835">
    <property type="component" value="Unassembled WGS sequence"/>
</dbReference>
<sequence length="210" mass="23029">MNPENEEDLPEVDPELFGELEREIPLLFGVRRLSEGLTQFSWFAHLGEPPTDKVRRTAEAYVDALGFPEADLAILPTPEDAADAAETNDWASPAWEAEELARADLTARALEVLSEDALEIAVRLITSKAGESAKEAMEEESAIWEIGDEAVKNLAVGAAVQASVNAALALLVAEIDPEMELEEHLFTRKLKLFELGRWPVAVVGQSFSLF</sequence>